<organism evidence="1 2">
    <name type="scientific">Araneus ventricosus</name>
    <name type="common">Orbweaver spider</name>
    <name type="synonym">Epeira ventricosa</name>
    <dbReference type="NCBI Taxonomy" id="182803"/>
    <lineage>
        <taxon>Eukaryota</taxon>
        <taxon>Metazoa</taxon>
        <taxon>Ecdysozoa</taxon>
        <taxon>Arthropoda</taxon>
        <taxon>Chelicerata</taxon>
        <taxon>Arachnida</taxon>
        <taxon>Araneae</taxon>
        <taxon>Araneomorphae</taxon>
        <taxon>Entelegynae</taxon>
        <taxon>Araneoidea</taxon>
        <taxon>Araneidae</taxon>
        <taxon>Araneus</taxon>
    </lineage>
</organism>
<proteinExistence type="predicted"/>
<sequence length="92" mass="10572">MRRELDSPKLSGHLHHHCYKFPLRRAEMDSRPSARKIEPPTSLIFEAISEPDLTSKAANRLRPAFVDLKSKSLDRISRIFIVDAITEFDANI</sequence>
<evidence type="ECO:0000313" key="2">
    <source>
        <dbReference type="Proteomes" id="UP000499080"/>
    </source>
</evidence>
<evidence type="ECO:0000313" key="1">
    <source>
        <dbReference type="EMBL" id="GBM17664.1"/>
    </source>
</evidence>
<reference evidence="1 2" key="1">
    <citation type="journal article" date="2019" name="Sci. Rep.">
        <title>Orb-weaving spider Araneus ventricosus genome elucidates the spidroin gene catalogue.</title>
        <authorList>
            <person name="Kono N."/>
            <person name="Nakamura H."/>
            <person name="Ohtoshi R."/>
            <person name="Moran D.A.P."/>
            <person name="Shinohara A."/>
            <person name="Yoshida Y."/>
            <person name="Fujiwara M."/>
            <person name="Mori M."/>
            <person name="Tomita M."/>
            <person name="Arakawa K."/>
        </authorList>
    </citation>
    <scope>NUCLEOTIDE SEQUENCE [LARGE SCALE GENOMIC DNA]</scope>
</reference>
<name>A0A4Y2DPA7_ARAVE</name>
<comment type="caution">
    <text evidence="1">The sequence shown here is derived from an EMBL/GenBank/DDBJ whole genome shotgun (WGS) entry which is preliminary data.</text>
</comment>
<protein>
    <submittedName>
        <fullName evidence="1">Uncharacterized protein</fullName>
    </submittedName>
</protein>
<dbReference type="Proteomes" id="UP000499080">
    <property type="component" value="Unassembled WGS sequence"/>
</dbReference>
<dbReference type="AlphaFoldDB" id="A0A4Y2DPA7"/>
<keyword evidence="2" id="KW-1185">Reference proteome</keyword>
<gene>
    <name evidence="1" type="ORF">AVEN_202827_1</name>
</gene>
<dbReference type="EMBL" id="BGPR01000392">
    <property type="protein sequence ID" value="GBM17664.1"/>
    <property type="molecule type" value="Genomic_DNA"/>
</dbReference>
<accession>A0A4Y2DPA7</accession>